<keyword evidence="3" id="KW-1185">Reference proteome</keyword>
<protein>
    <submittedName>
        <fullName evidence="2">Uncharacterized protein</fullName>
    </submittedName>
</protein>
<evidence type="ECO:0000313" key="3">
    <source>
        <dbReference type="Proteomes" id="UP000521872"/>
    </source>
</evidence>
<feature type="compositionally biased region" description="Basic and acidic residues" evidence="1">
    <location>
        <begin position="202"/>
        <end position="211"/>
    </location>
</feature>
<sequence>MPPRKSNSQPLPTPTHPNVVANDPASSSLFTSRDSEHTTHAMTVAPAEQVTPPEQPKTHSDSPVPPTCMFGTTSGATGVLEQYGLFQLRVAARDTAKPWLCLILQDGGTDFSDRFTKITDKSDKNAVTHATKHKPSYETALKSLHDNGYLHNNLNGKHLVYNGTNKTRLISLASSIQTPGLPAAESSDKDEEMRELYDIIGHLEREEDRGEGTSGNGGANV</sequence>
<reference evidence="2 3" key="1">
    <citation type="submission" date="2019-12" db="EMBL/GenBank/DDBJ databases">
        <authorList>
            <person name="Floudas D."/>
            <person name="Bentzer J."/>
            <person name="Ahren D."/>
            <person name="Johansson T."/>
            <person name="Persson P."/>
            <person name="Tunlid A."/>
        </authorList>
    </citation>
    <scope>NUCLEOTIDE SEQUENCE [LARGE SCALE GENOMIC DNA]</scope>
    <source>
        <strain evidence="2 3">CBS 102.39</strain>
    </source>
</reference>
<dbReference type="Proteomes" id="UP000521872">
    <property type="component" value="Unassembled WGS sequence"/>
</dbReference>
<accession>A0A8H4VQ82</accession>
<name>A0A8H4VQ82_9AGAR</name>
<organism evidence="2 3">
    <name type="scientific">Agrocybe pediades</name>
    <dbReference type="NCBI Taxonomy" id="84607"/>
    <lineage>
        <taxon>Eukaryota</taxon>
        <taxon>Fungi</taxon>
        <taxon>Dikarya</taxon>
        <taxon>Basidiomycota</taxon>
        <taxon>Agaricomycotina</taxon>
        <taxon>Agaricomycetes</taxon>
        <taxon>Agaricomycetidae</taxon>
        <taxon>Agaricales</taxon>
        <taxon>Agaricineae</taxon>
        <taxon>Strophariaceae</taxon>
        <taxon>Agrocybe</taxon>
    </lineage>
</organism>
<dbReference type="EMBL" id="JAACJL010000019">
    <property type="protein sequence ID" value="KAF4618057.1"/>
    <property type="molecule type" value="Genomic_DNA"/>
</dbReference>
<feature type="region of interest" description="Disordered" evidence="1">
    <location>
        <begin position="202"/>
        <end position="221"/>
    </location>
</feature>
<feature type="region of interest" description="Disordered" evidence="1">
    <location>
        <begin position="1"/>
        <end position="70"/>
    </location>
</feature>
<feature type="compositionally biased region" description="Gly residues" evidence="1">
    <location>
        <begin position="212"/>
        <end position="221"/>
    </location>
</feature>
<feature type="compositionally biased region" description="Polar residues" evidence="1">
    <location>
        <begin position="1"/>
        <end position="10"/>
    </location>
</feature>
<gene>
    <name evidence="2" type="ORF">D9613_012678</name>
</gene>
<evidence type="ECO:0000313" key="2">
    <source>
        <dbReference type="EMBL" id="KAF4618057.1"/>
    </source>
</evidence>
<evidence type="ECO:0000256" key="1">
    <source>
        <dbReference type="SAM" id="MobiDB-lite"/>
    </source>
</evidence>
<dbReference type="AlphaFoldDB" id="A0A8H4VQ82"/>
<proteinExistence type="predicted"/>
<comment type="caution">
    <text evidence="2">The sequence shown here is derived from an EMBL/GenBank/DDBJ whole genome shotgun (WGS) entry which is preliminary data.</text>
</comment>